<keyword evidence="1" id="KW-0472">Membrane</keyword>
<dbReference type="eggNOG" id="ENOG502SN9G">
    <property type="taxonomic scope" value="Eukaryota"/>
</dbReference>
<proteinExistence type="predicted"/>
<keyword evidence="1" id="KW-0812">Transmembrane</keyword>
<dbReference type="InParanoid" id="F6GYN9"/>
<accession>F6GYN9</accession>
<evidence type="ECO:0008006" key="4">
    <source>
        <dbReference type="Google" id="ProtNLM"/>
    </source>
</evidence>
<evidence type="ECO:0000313" key="2">
    <source>
        <dbReference type="EMBL" id="CCB45075.1"/>
    </source>
</evidence>
<organism evidence="2 3">
    <name type="scientific">Vitis vinifera</name>
    <name type="common">Grape</name>
    <dbReference type="NCBI Taxonomy" id="29760"/>
    <lineage>
        <taxon>Eukaryota</taxon>
        <taxon>Viridiplantae</taxon>
        <taxon>Streptophyta</taxon>
        <taxon>Embryophyta</taxon>
        <taxon>Tracheophyta</taxon>
        <taxon>Spermatophyta</taxon>
        <taxon>Magnoliopsida</taxon>
        <taxon>eudicotyledons</taxon>
        <taxon>Gunneridae</taxon>
        <taxon>Pentapetalae</taxon>
        <taxon>rosids</taxon>
        <taxon>Vitales</taxon>
        <taxon>Vitaceae</taxon>
        <taxon>Viteae</taxon>
        <taxon>Vitis</taxon>
    </lineage>
</organism>
<dbReference type="PANTHER" id="PTHR33430:SF1">
    <property type="entry name" value="PGG DOMAIN-CONTAINING PROTEIN"/>
    <property type="match status" value="1"/>
</dbReference>
<evidence type="ECO:0000256" key="1">
    <source>
        <dbReference type="SAM" id="Phobius"/>
    </source>
</evidence>
<feature type="transmembrane region" description="Helical" evidence="1">
    <location>
        <begin position="119"/>
        <end position="138"/>
    </location>
</feature>
<gene>
    <name evidence="2" type="ordered locus">VIT_09s0054g00410</name>
</gene>
<feature type="transmembrane region" description="Helical" evidence="1">
    <location>
        <begin position="158"/>
        <end position="180"/>
    </location>
</feature>
<keyword evidence="1" id="KW-1133">Transmembrane helix</keyword>
<dbReference type="EMBL" id="FN594972">
    <property type="protein sequence ID" value="CCB45075.1"/>
    <property type="molecule type" value="Genomic_DNA"/>
</dbReference>
<keyword evidence="3" id="KW-1185">Reference proteome</keyword>
<dbReference type="HOGENOM" id="CLU_1032161_0_0_1"/>
<dbReference type="Proteomes" id="UP000009183">
    <property type="component" value="Chromosome 9"/>
</dbReference>
<dbReference type="OrthoDB" id="666653at2759"/>
<evidence type="ECO:0000313" key="3">
    <source>
        <dbReference type="Proteomes" id="UP000009183"/>
    </source>
</evidence>
<protein>
    <recommendedName>
        <fullName evidence="4">PGG domain-containing protein</fullName>
    </recommendedName>
</protein>
<dbReference type="PaxDb" id="29760-VIT_09s0054g00410.t01"/>
<dbReference type="PANTHER" id="PTHR33430">
    <property type="entry name" value="MATERNAL EFFECT EMBRYO ARREST PROTEIN"/>
    <property type="match status" value="1"/>
</dbReference>
<name>F6GYN9_VITVI</name>
<sequence>MKEKKKQAPVNQLWMTNPRRSRKHQTTSYGYQRVEFMPTNSSNLYWLCMIMWLALDLNFYKIPSMKLHMPHTKPRRRRTKHQRTRKCLVINSTDPSHVTGRSSEISNITKSFKDGLDDVIHVNALFTSAVFTGLSFSSSTPTLETREECKPGVGIEKWLVIFEIIPFGFFLVSSLLGKALKIQLHIIKNSNFIQNICRAMMVLCAACSILGSVFLFLAMINVLQMRLGKLTCKGNVWIGAGSLIILYFLALVFWVPSLVYVQIISWDIEF</sequence>
<reference evidence="3" key="1">
    <citation type="journal article" date="2007" name="Nature">
        <title>The grapevine genome sequence suggests ancestral hexaploidization in major angiosperm phyla.</title>
        <authorList>
            <consortium name="The French-Italian Public Consortium for Grapevine Genome Characterization."/>
            <person name="Jaillon O."/>
            <person name="Aury J.-M."/>
            <person name="Noel B."/>
            <person name="Policriti A."/>
            <person name="Clepet C."/>
            <person name="Casagrande A."/>
            <person name="Choisne N."/>
            <person name="Aubourg S."/>
            <person name="Vitulo N."/>
            <person name="Jubin C."/>
            <person name="Vezzi A."/>
            <person name="Legeai F."/>
            <person name="Hugueney P."/>
            <person name="Dasilva C."/>
            <person name="Horner D."/>
            <person name="Mica E."/>
            <person name="Jublot D."/>
            <person name="Poulain J."/>
            <person name="Bruyere C."/>
            <person name="Billault A."/>
            <person name="Segurens B."/>
            <person name="Gouyvenoux M."/>
            <person name="Ugarte E."/>
            <person name="Cattonaro F."/>
            <person name="Anthouard V."/>
            <person name="Vico V."/>
            <person name="Del Fabbro C."/>
            <person name="Alaux M."/>
            <person name="Di Gaspero G."/>
            <person name="Dumas V."/>
            <person name="Felice N."/>
            <person name="Paillard S."/>
            <person name="Juman I."/>
            <person name="Moroldo M."/>
            <person name="Scalabrin S."/>
            <person name="Canaguier A."/>
            <person name="Le Clainche I."/>
            <person name="Malacrida G."/>
            <person name="Durand E."/>
            <person name="Pesole G."/>
            <person name="Laucou V."/>
            <person name="Chatelet P."/>
            <person name="Merdinoglu D."/>
            <person name="Delledonne M."/>
            <person name="Pezzotti M."/>
            <person name="Lecharny A."/>
            <person name="Scarpelli C."/>
            <person name="Artiguenave F."/>
            <person name="Pe M.E."/>
            <person name="Valle G."/>
            <person name="Morgante M."/>
            <person name="Caboche M."/>
            <person name="Adam-Blondon A.-F."/>
            <person name="Weissenbach J."/>
            <person name="Quetier F."/>
            <person name="Wincker P."/>
        </authorList>
    </citation>
    <scope>NUCLEOTIDE SEQUENCE [LARGE SCALE GENOMIC DNA]</scope>
    <source>
        <strain evidence="3">cv. Pinot noir / PN40024</strain>
    </source>
</reference>
<dbReference type="AlphaFoldDB" id="F6GYN9"/>
<feature type="transmembrane region" description="Helical" evidence="1">
    <location>
        <begin position="201"/>
        <end position="224"/>
    </location>
</feature>
<feature type="transmembrane region" description="Helical" evidence="1">
    <location>
        <begin position="236"/>
        <end position="261"/>
    </location>
</feature>